<organism evidence="2 3">
    <name type="scientific">Cryobacterium zhongshanensis</name>
    <dbReference type="NCBI Taxonomy" id="2928153"/>
    <lineage>
        <taxon>Bacteria</taxon>
        <taxon>Bacillati</taxon>
        <taxon>Actinomycetota</taxon>
        <taxon>Actinomycetes</taxon>
        <taxon>Micrococcales</taxon>
        <taxon>Microbacteriaceae</taxon>
        <taxon>Cryobacterium</taxon>
    </lineage>
</organism>
<evidence type="ECO:0000313" key="2">
    <source>
        <dbReference type="EMBL" id="MCI4656863.1"/>
    </source>
</evidence>
<dbReference type="AlphaFoldDB" id="A0AA41QTT4"/>
<name>A0AA41QTT4_9MICO</name>
<reference evidence="2" key="1">
    <citation type="submission" date="2022-03" db="EMBL/GenBank/DDBJ databases">
        <title>Cryobacterium sp. nov. strain ZS14-85, isolated from Antarctic soil.</title>
        <authorList>
            <person name="Li J."/>
            <person name="Niu G."/>
        </authorList>
    </citation>
    <scope>NUCLEOTIDE SEQUENCE</scope>
    <source>
        <strain evidence="2">ZS14-85</strain>
    </source>
</reference>
<evidence type="ECO:0008006" key="4">
    <source>
        <dbReference type="Google" id="ProtNLM"/>
    </source>
</evidence>
<feature type="signal peptide" evidence="1">
    <location>
        <begin position="1"/>
        <end position="28"/>
    </location>
</feature>
<feature type="chain" id="PRO_5041285639" description="Fructose 1,6-bisphosphatase" evidence="1">
    <location>
        <begin position="29"/>
        <end position="229"/>
    </location>
</feature>
<dbReference type="EMBL" id="JALGAR010000001">
    <property type="protein sequence ID" value="MCI4656863.1"/>
    <property type="molecule type" value="Genomic_DNA"/>
</dbReference>
<protein>
    <recommendedName>
        <fullName evidence="4">Fructose 1,6-bisphosphatase</fullName>
    </recommendedName>
</protein>
<evidence type="ECO:0000313" key="3">
    <source>
        <dbReference type="Proteomes" id="UP001165341"/>
    </source>
</evidence>
<dbReference type="Proteomes" id="UP001165341">
    <property type="component" value="Unassembled WGS sequence"/>
</dbReference>
<dbReference type="PROSITE" id="PS51257">
    <property type="entry name" value="PROKAR_LIPOPROTEIN"/>
    <property type="match status" value="1"/>
</dbReference>
<evidence type="ECO:0000256" key="1">
    <source>
        <dbReference type="SAM" id="SignalP"/>
    </source>
</evidence>
<gene>
    <name evidence="2" type="ORF">MQH31_03425</name>
</gene>
<keyword evidence="1" id="KW-0732">Signal</keyword>
<sequence>MSRWLTRIAAVTGVAVLSLTLTSCTSVAALVGFAPIDQASQVSATAAPTATAAPLVFDSVFTDMGSIHPTIQLAPQLELQLDMWTEQKTHEWYTDSDKRFSFVISVFDRAQAPEAPFGTKRHVYMSNITVTATTTTASGASTTPFVLNVNPIAATLDPEALTGPGGLLVTSPKGGFQLESNPIGILTPDTYGLTLDFAMTIAGEATAGGGATVTQIVHQAIPVAIFKRM</sequence>
<accession>A0AA41QTT4</accession>
<comment type="caution">
    <text evidence="2">The sequence shown here is derived from an EMBL/GenBank/DDBJ whole genome shotgun (WGS) entry which is preliminary data.</text>
</comment>
<proteinExistence type="predicted"/>
<dbReference type="RefSeq" id="WP_243010914.1">
    <property type="nucleotide sequence ID" value="NZ_JALGAR010000001.1"/>
</dbReference>
<keyword evidence="3" id="KW-1185">Reference proteome</keyword>